<dbReference type="Pfam" id="PF00072">
    <property type="entry name" value="Response_reg"/>
    <property type="match status" value="1"/>
</dbReference>
<protein>
    <recommendedName>
        <fullName evidence="3">histidine kinase</fullName>
        <ecNumber evidence="3">2.7.13.3</ecNumber>
    </recommendedName>
</protein>
<feature type="modified residue" description="4-aspartylphosphate" evidence="7">
    <location>
        <position position="720"/>
    </location>
</feature>
<feature type="domain" description="PAC" evidence="10">
    <location>
        <begin position="243"/>
        <end position="297"/>
    </location>
</feature>
<evidence type="ECO:0000313" key="12">
    <source>
        <dbReference type="Proteomes" id="UP000541185"/>
    </source>
</evidence>
<dbReference type="Gene3D" id="3.40.50.2300">
    <property type="match status" value="1"/>
</dbReference>
<dbReference type="InterPro" id="IPR000014">
    <property type="entry name" value="PAS"/>
</dbReference>
<dbReference type="RefSeq" id="WP_169418524.1">
    <property type="nucleotide sequence ID" value="NZ_JABBFX010000001.1"/>
</dbReference>
<dbReference type="SMART" id="SM00448">
    <property type="entry name" value="REC"/>
    <property type="match status" value="1"/>
</dbReference>
<proteinExistence type="predicted"/>
<keyword evidence="4 7" id="KW-0597">Phosphoprotein</keyword>
<dbReference type="SMART" id="SM00091">
    <property type="entry name" value="PAS"/>
    <property type="match status" value="2"/>
</dbReference>
<gene>
    <name evidence="11" type="ORF">HHL11_11565</name>
</gene>
<sequence length="795" mass="87025">MTGPANDRPPFLAGGTELAELIARFPWETTVLGPIHGWPAHVRHTVALMLQSGVPMVALFDEPGVMIYNDAYSVFAGGRHPRLLGSAVREGWPEVADFNDFVMRTGLAGGTLSYKDQELTLQRRGVPEPVWMNLDYSPVLDEQGRPAAVLAIVVETTEKVRAERRLAHEQSRLAQMFEQAPGFICTLRGPRHVFEFANAAYRSLFDRPLAGRPAREAFPDLEGQGFFERLDEVYRTGRPYRAEASPAQLALSDGSLVQKYLTFVYQPLFDEAGDVDGIFCEGFDVTETMRAYAELQRTGAWLQEGLQAARMVAFEWDFRSGQVRYSPNALEVLGYTEDSPNAGLGSVSPDDLPHLRTLIDQARANHGKYQLVHRRIRPDTGALLWTDTRGQVDEEEPGSGALMRGVIIDVTDRVRTEQALRDANLRKDEFLAMLAHELRNPLAPIATGSALLAKGAGDRDVVLRTSELIARQVRHMSELVDDLLDVSRVTRGLITIEEEPLDLQGIVQSALEQARPLIDARQHRVVVETDPGEVIVLGDRTRLVQVLVNLLTNAAKYTPPRGEIRVRLSRVDKDAEIAVEDNGAGMEPELLVKVFDLFTQGERTPDRSQGGLGIGLALVKAIVALHQGSVRAESDGKGRGSRFVLRLPRVELPQGTAAAAPDRAEGAAPLRILVTDDNVDAAESLALLLQFDGHEVAVCYSGEQALAAVERIVPDICILDVGLPDMTGLELARRLRTLPALRQSLFIALTGYGQPHDRVATAEAGFDHHLVKPVEPVALNALLAGRAAARAKGGA</sequence>
<dbReference type="InterPro" id="IPR011006">
    <property type="entry name" value="CheY-like_superfamily"/>
</dbReference>
<dbReference type="CDD" id="cd00075">
    <property type="entry name" value="HATPase"/>
    <property type="match status" value="1"/>
</dbReference>
<dbReference type="AlphaFoldDB" id="A0A848H770"/>
<keyword evidence="5" id="KW-0808">Transferase</keyword>
<dbReference type="Pfam" id="PF08448">
    <property type="entry name" value="PAS_4"/>
    <property type="match status" value="2"/>
</dbReference>
<dbReference type="Gene3D" id="3.30.565.10">
    <property type="entry name" value="Histidine kinase-like ATPase, C-terminal domain"/>
    <property type="match status" value="1"/>
</dbReference>
<dbReference type="InterPro" id="IPR004358">
    <property type="entry name" value="Sig_transdc_His_kin-like_C"/>
</dbReference>
<evidence type="ECO:0000259" key="10">
    <source>
        <dbReference type="PROSITE" id="PS50113"/>
    </source>
</evidence>
<evidence type="ECO:0000259" key="8">
    <source>
        <dbReference type="PROSITE" id="PS50109"/>
    </source>
</evidence>
<dbReference type="InterPro" id="IPR001789">
    <property type="entry name" value="Sig_transdc_resp-reg_receiver"/>
</dbReference>
<dbReference type="PANTHER" id="PTHR43547">
    <property type="entry name" value="TWO-COMPONENT HISTIDINE KINASE"/>
    <property type="match status" value="1"/>
</dbReference>
<dbReference type="SUPFAM" id="SSF55874">
    <property type="entry name" value="ATPase domain of HSP90 chaperone/DNA topoisomerase II/histidine kinase"/>
    <property type="match status" value="1"/>
</dbReference>
<feature type="domain" description="PAC" evidence="10">
    <location>
        <begin position="370"/>
        <end position="422"/>
    </location>
</feature>
<dbReference type="InterPro" id="IPR000700">
    <property type="entry name" value="PAS-assoc_C"/>
</dbReference>
<keyword evidence="12" id="KW-1185">Reference proteome</keyword>
<dbReference type="SUPFAM" id="SSF55785">
    <property type="entry name" value="PYP-like sensor domain (PAS domain)"/>
    <property type="match status" value="2"/>
</dbReference>
<dbReference type="CDD" id="cd17580">
    <property type="entry name" value="REC_2_DhkD-like"/>
    <property type="match status" value="1"/>
</dbReference>
<evidence type="ECO:0000256" key="3">
    <source>
        <dbReference type="ARBA" id="ARBA00012438"/>
    </source>
</evidence>
<dbReference type="Gene3D" id="1.10.287.130">
    <property type="match status" value="1"/>
</dbReference>
<dbReference type="PANTHER" id="PTHR43547:SF2">
    <property type="entry name" value="HYBRID SIGNAL TRANSDUCTION HISTIDINE KINASE C"/>
    <property type="match status" value="1"/>
</dbReference>
<dbReference type="InterPro" id="IPR003594">
    <property type="entry name" value="HATPase_dom"/>
</dbReference>
<feature type="domain" description="PAC" evidence="10">
    <location>
        <begin position="115"/>
        <end position="168"/>
    </location>
</feature>
<dbReference type="InterPro" id="IPR013656">
    <property type="entry name" value="PAS_4"/>
</dbReference>
<evidence type="ECO:0000256" key="2">
    <source>
        <dbReference type="ARBA" id="ARBA00004429"/>
    </source>
</evidence>
<dbReference type="Gene3D" id="3.30.450.20">
    <property type="entry name" value="PAS domain"/>
    <property type="match status" value="3"/>
</dbReference>
<dbReference type="CDD" id="cd00130">
    <property type="entry name" value="PAS"/>
    <property type="match status" value="1"/>
</dbReference>
<dbReference type="SUPFAM" id="SSF47384">
    <property type="entry name" value="Homodimeric domain of signal transducing histidine kinase"/>
    <property type="match status" value="1"/>
</dbReference>
<dbReference type="InterPro" id="IPR005467">
    <property type="entry name" value="His_kinase_dom"/>
</dbReference>
<dbReference type="Proteomes" id="UP000541185">
    <property type="component" value="Unassembled WGS sequence"/>
</dbReference>
<comment type="catalytic activity">
    <reaction evidence="1">
        <text>ATP + protein L-histidine = ADP + protein N-phospho-L-histidine.</text>
        <dbReference type="EC" id="2.7.13.3"/>
    </reaction>
</comment>
<dbReference type="SMART" id="SM00388">
    <property type="entry name" value="HisKA"/>
    <property type="match status" value="1"/>
</dbReference>
<evidence type="ECO:0000259" key="9">
    <source>
        <dbReference type="PROSITE" id="PS50110"/>
    </source>
</evidence>
<name>A0A848H770_9BURK</name>
<accession>A0A848H770</accession>
<dbReference type="EC" id="2.7.13.3" evidence="3"/>
<comment type="subcellular location">
    <subcellularLocation>
        <location evidence="2">Cell inner membrane</location>
        <topology evidence="2">Multi-pass membrane protein</topology>
    </subcellularLocation>
</comment>
<dbReference type="InterPro" id="IPR036890">
    <property type="entry name" value="HATPase_C_sf"/>
</dbReference>
<dbReference type="SMART" id="SM00086">
    <property type="entry name" value="PAC"/>
    <property type="match status" value="3"/>
</dbReference>
<dbReference type="Pfam" id="PF00512">
    <property type="entry name" value="HisKA"/>
    <property type="match status" value="1"/>
</dbReference>
<evidence type="ECO:0000256" key="4">
    <source>
        <dbReference type="ARBA" id="ARBA00022553"/>
    </source>
</evidence>
<dbReference type="GO" id="GO:0000155">
    <property type="term" value="F:phosphorelay sensor kinase activity"/>
    <property type="evidence" value="ECO:0007669"/>
    <property type="project" value="InterPro"/>
</dbReference>
<keyword evidence="6" id="KW-0418">Kinase</keyword>
<reference evidence="11 12" key="1">
    <citation type="submission" date="2020-04" db="EMBL/GenBank/DDBJ databases">
        <title>Ramlibacter sp. G-1-2-2 isolated from soil.</title>
        <authorList>
            <person name="Dahal R.H."/>
        </authorList>
    </citation>
    <scope>NUCLEOTIDE SEQUENCE [LARGE SCALE GENOMIC DNA]</scope>
    <source>
        <strain evidence="11 12">G-1-2-2</strain>
    </source>
</reference>
<evidence type="ECO:0000256" key="7">
    <source>
        <dbReference type="PROSITE-ProRule" id="PRU00169"/>
    </source>
</evidence>
<evidence type="ECO:0000256" key="1">
    <source>
        <dbReference type="ARBA" id="ARBA00000085"/>
    </source>
</evidence>
<dbReference type="GO" id="GO:0005886">
    <property type="term" value="C:plasma membrane"/>
    <property type="evidence" value="ECO:0007669"/>
    <property type="project" value="UniProtKB-SubCell"/>
</dbReference>
<feature type="domain" description="Response regulatory" evidence="9">
    <location>
        <begin position="671"/>
        <end position="787"/>
    </location>
</feature>
<evidence type="ECO:0000256" key="5">
    <source>
        <dbReference type="ARBA" id="ARBA00022679"/>
    </source>
</evidence>
<dbReference type="PRINTS" id="PR00344">
    <property type="entry name" value="BCTRLSENSOR"/>
</dbReference>
<dbReference type="SUPFAM" id="SSF52172">
    <property type="entry name" value="CheY-like"/>
    <property type="match status" value="1"/>
</dbReference>
<dbReference type="PROSITE" id="PS50110">
    <property type="entry name" value="RESPONSE_REGULATORY"/>
    <property type="match status" value="1"/>
</dbReference>
<feature type="domain" description="Histidine kinase" evidence="8">
    <location>
        <begin position="433"/>
        <end position="651"/>
    </location>
</feature>
<dbReference type="SMART" id="SM00387">
    <property type="entry name" value="HATPase_c"/>
    <property type="match status" value="1"/>
</dbReference>
<evidence type="ECO:0000313" key="11">
    <source>
        <dbReference type="EMBL" id="NML44393.1"/>
    </source>
</evidence>
<dbReference type="InterPro" id="IPR013655">
    <property type="entry name" value="PAS_fold_3"/>
</dbReference>
<dbReference type="PROSITE" id="PS50113">
    <property type="entry name" value="PAC"/>
    <property type="match status" value="3"/>
</dbReference>
<comment type="caution">
    <text evidence="11">The sequence shown here is derived from an EMBL/GenBank/DDBJ whole genome shotgun (WGS) entry which is preliminary data.</text>
</comment>
<dbReference type="InterPro" id="IPR001610">
    <property type="entry name" value="PAC"/>
</dbReference>
<dbReference type="InterPro" id="IPR035965">
    <property type="entry name" value="PAS-like_dom_sf"/>
</dbReference>
<dbReference type="Pfam" id="PF02518">
    <property type="entry name" value="HATPase_c"/>
    <property type="match status" value="1"/>
</dbReference>
<dbReference type="FunFam" id="3.30.565.10:FF:000006">
    <property type="entry name" value="Sensor histidine kinase WalK"/>
    <property type="match status" value="1"/>
</dbReference>
<dbReference type="CDD" id="cd00082">
    <property type="entry name" value="HisKA"/>
    <property type="match status" value="1"/>
</dbReference>
<evidence type="ECO:0000256" key="6">
    <source>
        <dbReference type="ARBA" id="ARBA00022777"/>
    </source>
</evidence>
<dbReference type="InterPro" id="IPR003661">
    <property type="entry name" value="HisK_dim/P_dom"/>
</dbReference>
<dbReference type="PROSITE" id="PS50109">
    <property type="entry name" value="HIS_KIN"/>
    <property type="match status" value="1"/>
</dbReference>
<dbReference type="Pfam" id="PF08447">
    <property type="entry name" value="PAS_3"/>
    <property type="match status" value="1"/>
</dbReference>
<organism evidence="11 12">
    <name type="scientific">Ramlibacter agri</name>
    <dbReference type="NCBI Taxonomy" id="2728837"/>
    <lineage>
        <taxon>Bacteria</taxon>
        <taxon>Pseudomonadati</taxon>
        <taxon>Pseudomonadota</taxon>
        <taxon>Betaproteobacteria</taxon>
        <taxon>Burkholderiales</taxon>
        <taxon>Comamonadaceae</taxon>
        <taxon>Ramlibacter</taxon>
    </lineage>
</organism>
<dbReference type="InterPro" id="IPR036097">
    <property type="entry name" value="HisK_dim/P_sf"/>
</dbReference>
<dbReference type="EMBL" id="JABBFX010000001">
    <property type="protein sequence ID" value="NML44393.1"/>
    <property type="molecule type" value="Genomic_DNA"/>
</dbReference>